<dbReference type="AlphaFoldDB" id="A0A852WG64"/>
<sequence>MPTGKLMLTINGGYSTAPGRSSIFGDGSRQTIEERLPELLQELEVRALELQWAQEKRERDARARQALWEAEVDRARERLVEAHRGEVLEEQVTAWERAQRIRTYVAALQLRVSALEDPAQAEAATLWVDWAAQFAEHTDPLVQSIGLPADPPISLETLGAHLRWNGPPGDLPADPD</sequence>
<dbReference type="Proteomes" id="UP000573599">
    <property type="component" value="Unassembled WGS sequence"/>
</dbReference>
<organism evidence="1 2">
    <name type="scientific">Pedococcus badiiscoriae</name>
    <dbReference type="NCBI Taxonomy" id="642776"/>
    <lineage>
        <taxon>Bacteria</taxon>
        <taxon>Bacillati</taxon>
        <taxon>Actinomycetota</taxon>
        <taxon>Actinomycetes</taxon>
        <taxon>Micrococcales</taxon>
        <taxon>Intrasporangiaceae</taxon>
        <taxon>Pedococcus</taxon>
    </lineage>
</organism>
<gene>
    <name evidence="1" type="ORF">BJ986_002267</name>
</gene>
<comment type="caution">
    <text evidence="1">The sequence shown here is derived from an EMBL/GenBank/DDBJ whole genome shotgun (WGS) entry which is preliminary data.</text>
</comment>
<name>A0A852WG64_9MICO</name>
<proteinExistence type="predicted"/>
<keyword evidence="2" id="KW-1185">Reference proteome</keyword>
<reference evidence="1 2" key="1">
    <citation type="submission" date="2020-07" db="EMBL/GenBank/DDBJ databases">
        <title>Sequencing the genomes of 1000 actinobacteria strains.</title>
        <authorList>
            <person name="Klenk H.-P."/>
        </authorList>
    </citation>
    <scope>NUCLEOTIDE SEQUENCE [LARGE SCALE GENOMIC DNA]</scope>
    <source>
        <strain evidence="1 2">DSM 23987</strain>
    </source>
</reference>
<evidence type="ECO:0000313" key="1">
    <source>
        <dbReference type="EMBL" id="NYG07780.1"/>
    </source>
</evidence>
<dbReference type="RefSeq" id="WP_179422078.1">
    <property type="nucleotide sequence ID" value="NZ_JACCAB010000001.1"/>
</dbReference>
<accession>A0A852WG64</accession>
<protein>
    <submittedName>
        <fullName evidence="1">Uncharacterized protein</fullName>
    </submittedName>
</protein>
<dbReference type="EMBL" id="JACCAB010000001">
    <property type="protein sequence ID" value="NYG07780.1"/>
    <property type="molecule type" value="Genomic_DNA"/>
</dbReference>
<evidence type="ECO:0000313" key="2">
    <source>
        <dbReference type="Proteomes" id="UP000573599"/>
    </source>
</evidence>